<dbReference type="Pfam" id="PF13229">
    <property type="entry name" value="Beta_helix"/>
    <property type="match status" value="1"/>
</dbReference>
<evidence type="ECO:0000313" key="4">
    <source>
        <dbReference type="Proteomes" id="UP000177197"/>
    </source>
</evidence>
<protein>
    <recommendedName>
        <fullName evidence="2">Right handed beta helix domain-containing protein</fullName>
    </recommendedName>
</protein>
<sequence length="810" mass="90816">MPVKNIKNSINNHRYLYLLIFAGIVFLSYFFFAPGQVKLYFNDTFIGKWLTPSRNALKKSFNLVHLPYWFKKSNLPTYYITTSKDDVEKLLAGLPFDSSTLSYGYLLDEDKQYVKADFASPGDDYAARVSIRYRGIASNNWNAEKKALKIKFPKDNLFSGARGLNFFLPDDRSYFGEMLDAYRAKKFGLLTPEFKFVRVVMNGRDFGIYLAAEPWSKEFLARNGVMDTNNILSNQDVSSVAQNTFSYFTSEHLAEWKSYTAENENGTFEELNALISLVENADDEEFARKIGSIFDLEKLYRWQLLYALASSGHAGDSANSVLLFKQETGKFEYLPWDVEMYPARPHFYDGVSILMKRILSNQKFLAEYQKVVADYTSNDKNLEDDLNYYDDLYRDYFHEFYKDQAKLYPDYYFDKKVKEYRSFVIDNFVNAKELNSGLAVSDFSSGRARGSKVPVFAGSFTHFNDIFASIDQFAAAFPQFKKLDSGTIILPAGDHIFTGITVIPKGLKFVIEPGAKLLFASAASLISYSPVNAIGAESATIMMQGLSIGQAPWGSFAVINTGTEKNLFSYIQVSGGGEGGVINGVPFISQFSLHNTISEVNNSTFGYNYSDDSLHAIVGSVSIKGSRFINSNADGLDFDYVKDAVIAGNFFFNANYGDSSGDGLDLSGARGLEIKNNRIVNFGDKCISVGEDSQADINGNILINCNIGIAVKDNSQPRINSNIILASRETGVALYRKKQEFVKGGQTEVADSILWGNKTDITKDVFSFIKIRDSVVENGYPDGEKITTARPDFIRLLPAYMLQYLNMNAK</sequence>
<dbReference type="Gene3D" id="2.160.20.10">
    <property type="entry name" value="Single-stranded right-handed beta-helix, Pectin lyase-like"/>
    <property type="match status" value="1"/>
</dbReference>
<name>A0A1F5CD51_9BACT</name>
<dbReference type="PANTHER" id="PTHR40050">
    <property type="entry name" value="INNER SPORE COAT PROTEIN H"/>
    <property type="match status" value="1"/>
</dbReference>
<dbReference type="AlphaFoldDB" id="A0A1F5CD51"/>
<reference evidence="3 4" key="1">
    <citation type="journal article" date="2016" name="Nat. Commun.">
        <title>Thousands of microbial genomes shed light on interconnected biogeochemical processes in an aquifer system.</title>
        <authorList>
            <person name="Anantharaman K."/>
            <person name="Brown C.T."/>
            <person name="Hug L.A."/>
            <person name="Sharon I."/>
            <person name="Castelle C.J."/>
            <person name="Probst A.J."/>
            <person name="Thomas B.C."/>
            <person name="Singh A."/>
            <person name="Wilkins M.J."/>
            <person name="Karaoz U."/>
            <person name="Brodie E.L."/>
            <person name="Williams K.H."/>
            <person name="Hubbard S.S."/>
            <person name="Banfield J.F."/>
        </authorList>
    </citation>
    <scope>NUCLEOTIDE SEQUENCE [LARGE SCALE GENOMIC DNA]</scope>
</reference>
<dbReference type="PANTHER" id="PTHR40050:SF1">
    <property type="entry name" value="INNER SPORE COAT PROTEIN H"/>
    <property type="match status" value="1"/>
</dbReference>
<comment type="caution">
    <text evidence="3">The sequence shown here is derived from an EMBL/GenBank/DDBJ whole genome shotgun (WGS) entry which is preliminary data.</text>
</comment>
<dbReference type="InterPro" id="IPR012334">
    <property type="entry name" value="Pectin_lyas_fold"/>
</dbReference>
<keyword evidence="1" id="KW-1133">Transmembrane helix</keyword>
<dbReference type="InterPro" id="IPR006626">
    <property type="entry name" value="PbH1"/>
</dbReference>
<dbReference type="SMART" id="SM00710">
    <property type="entry name" value="PbH1"/>
    <property type="match status" value="5"/>
</dbReference>
<accession>A0A1F5CD51</accession>
<keyword evidence="1" id="KW-0812">Transmembrane</keyword>
<dbReference type="InterPro" id="IPR039448">
    <property type="entry name" value="Beta_helix"/>
</dbReference>
<organism evidence="3 4">
    <name type="scientific">Candidatus Azambacteria bacterium RIFCSPLOWO2_02_FULL_44_14</name>
    <dbReference type="NCBI Taxonomy" id="1797306"/>
    <lineage>
        <taxon>Bacteria</taxon>
        <taxon>Candidatus Azamiibacteriota</taxon>
    </lineage>
</organism>
<gene>
    <name evidence="3" type="ORF">A3I30_01740</name>
</gene>
<dbReference type="EMBL" id="MEYV01000001">
    <property type="protein sequence ID" value="OGD40775.1"/>
    <property type="molecule type" value="Genomic_DNA"/>
</dbReference>
<dbReference type="SUPFAM" id="SSF51126">
    <property type="entry name" value="Pectin lyase-like"/>
    <property type="match status" value="1"/>
</dbReference>
<proteinExistence type="predicted"/>
<dbReference type="Proteomes" id="UP000177197">
    <property type="component" value="Unassembled WGS sequence"/>
</dbReference>
<evidence type="ECO:0000256" key="1">
    <source>
        <dbReference type="SAM" id="Phobius"/>
    </source>
</evidence>
<dbReference type="InterPro" id="IPR011050">
    <property type="entry name" value="Pectin_lyase_fold/virulence"/>
</dbReference>
<evidence type="ECO:0000313" key="3">
    <source>
        <dbReference type="EMBL" id="OGD40775.1"/>
    </source>
</evidence>
<feature type="transmembrane region" description="Helical" evidence="1">
    <location>
        <begin position="15"/>
        <end position="32"/>
    </location>
</feature>
<evidence type="ECO:0000259" key="2">
    <source>
        <dbReference type="Pfam" id="PF13229"/>
    </source>
</evidence>
<feature type="domain" description="Right handed beta helix" evidence="2">
    <location>
        <begin position="599"/>
        <end position="738"/>
    </location>
</feature>
<keyword evidence="1" id="KW-0472">Membrane</keyword>
<dbReference type="Pfam" id="PF08757">
    <property type="entry name" value="CotH"/>
    <property type="match status" value="1"/>
</dbReference>
<dbReference type="InterPro" id="IPR014867">
    <property type="entry name" value="Spore_coat_CotH_CotH2/3/7"/>
</dbReference>